<accession>F0RW15</accession>
<evidence type="ECO:0000256" key="1">
    <source>
        <dbReference type="ARBA" id="ARBA00022729"/>
    </source>
</evidence>
<dbReference type="AlphaFoldDB" id="F0RW15"/>
<proteinExistence type="predicted"/>
<organism evidence="3 4">
    <name type="scientific">Sphaerochaeta globosa (strain ATCC BAA-1886 / DSM 22777 / Buddy)</name>
    <name type="common">Spirochaeta sp. (strain Buddy)</name>
    <dbReference type="NCBI Taxonomy" id="158189"/>
    <lineage>
        <taxon>Bacteria</taxon>
        <taxon>Pseudomonadati</taxon>
        <taxon>Spirochaetota</taxon>
        <taxon>Spirochaetia</taxon>
        <taxon>Spirochaetales</taxon>
        <taxon>Sphaerochaetaceae</taxon>
        <taxon>Sphaerochaeta</taxon>
    </lineage>
</organism>
<dbReference type="PANTHER" id="PTHR30535">
    <property type="entry name" value="VITAMIN B12-BINDING PROTEIN"/>
    <property type="match status" value="1"/>
</dbReference>
<evidence type="ECO:0000259" key="2">
    <source>
        <dbReference type="PROSITE" id="PS50983"/>
    </source>
</evidence>
<dbReference type="InterPro" id="IPR054828">
    <property type="entry name" value="Vit_B12_bind_prot"/>
</dbReference>
<dbReference type="eggNOG" id="COG0614">
    <property type="taxonomic scope" value="Bacteria"/>
</dbReference>
<dbReference type="InterPro" id="IPR050902">
    <property type="entry name" value="ABC_Transporter_SBP"/>
</dbReference>
<sequence length="291" mass="32231">MHNRSLRHVFIFLCLFFCLGLPRLWALGMTEPKAVEQESLRIVSLSPNVTETLYALGAGSFLVGRSDYCNYPQEATDLPSVGTLYNPSLEKLLSLEPNLVISSAFVPEQFLQAIEKAGISIVSLETQQNFQGAYTLIREIANQVSKEAEAELMILEMQNVVQSVIRKAALQPKKTIYIALDFGSFDSSATADTFLSEMVDLAGGVNIADDAQNWTYSKELLMSHDPQVILLSPRWGETGEQTRKEFTTTKPYADLSGTITVFDADLISRQGPRSAQALQVLYTLIHNVEGQ</sequence>
<feature type="domain" description="Fe/B12 periplasmic-binding" evidence="2">
    <location>
        <begin position="41"/>
        <end position="291"/>
    </location>
</feature>
<dbReference type="CDD" id="cd01143">
    <property type="entry name" value="YvrC"/>
    <property type="match status" value="1"/>
</dbReference>
<dbReference type="EMBL" id="CP002541">
    <property type="protein sequence ID" value="ADY13301.1"/>
    <property type="molecule type" value="Genomic_DNA"/>
</dbReference>
<dbReference type="PANTHER" id="PTHR30535:SF34">
    <property type="entry name" value="MOLYBDATE-BINDING PROTEIN MOLA"/>
    <property type="match status" value="1"/>
</dbReference>
<dbReference type="KEGG" id="sbu:SpiBuddy_1476"/>
<keyword evidence="4" id="KW-1185">Reference proteome</keyword>
<dbReference type="Pfam" id="PF01497">
    <property type="entry name" value="Peripla_BP_2"/>
    <property type="match status" value="1"/>
</dbReference>
<dbReference type="PROSITE" id="PS50983">
    <property type="entry name" value="FE_B12_PBP"/>
    <property type="match status" value="1"/>
</dbReference>
<dbReference type="NCBIfam" id="NF038402">
    <property type="entry name" value="TroA_like"/>
    <property type="match status" value="1"/>
</dbReference>
<dbReference type="RefSeq" id="WP_013607151.1">
    <property type="nucleotide sequence ID" value="NC_015152.1"/>
</dbReference>
<dbReference type="STRING" id="158189.SpiBuddy_1476"/>
<dbReference type="InterPro" id="IPR002491">
    <property type="entry name" value="ABC_transptr_periplasmic_BD"/>
</dbReference>
<evidence type="ECO:0000313" key="4">
    <source>
        <dbReference type="Proteomes" id="UP000008466"/>
    </source>
</evidence>
<gene>
    <name evidence="3" type="ordered locus">SpiBuddy_1476</name>
</gene>
<dbReference type="GO" id="GO:0071281">
    <property type="term" value="P:cellular response to iron ion"/>
    <property type="evidence" value="ECO:0007669"/>
    <property type="project" value="TreeGrafter"/>
</dbReference>
<dbReference type="OrthoDB" id="9816357at2"/>
<protein>
    <submittedName>
        <fullName evidence="3">ABC-type transporter, periplasmic subunit</fullName>
    </submittedName>
</protein>
<dbReference type="HOGENOM" id="CLU_038034_2_5_12"/>
<keyword evidence="1" id="KW-0732">Signal</keyword>
<dbReference type="SUPFAM" id="SSF53807">
    <property type="entry name" value="Helical backbone' metal receptor"/>
    <property type="match status" value="1"/>
</dbReference>
<name>F0RW15_SPHGB</name>
<reference evidence="4" key="1">
    <citation type="submission" date="2011-02" db="EMBL/GenBank/DDBJ databases">
        <title>Complete sequence of Spirochaeta sp. Buddy.</title>
        <authorList>
            <person name="Lucas S."/>
            <person name="Copeland A."/>
            <person name="Lapidus A."/>
            <person name="Cheng J.-F."/>
            <person name="Goodwin L."/>
            <person name="Pitluck S."/>
            <person name="Zeytun A."/>
            <person name="Detter J.C."/>
            <person name="Han C."/>
            <person name="Tapia R."/>
            <person name="Land M."/>
            <person name="Hauser L."/>
            <person name="Kyrpides N."/>
            <person name="Ivanova N."/>
            <person name="Mikhailova N."/>
            <person name="Pagani I."/>
            <person name="Ritalahti K.M."/>
            <person name="Loeffler F.E."/>
            <person name="Woyke T."/>
        </authorList>
    </citation>
    <scope>NUCLEOTIDE SEQUENCE [LARGE SCALE GENOMIC DNA]</scope>
    <source>
        <strain evidence="4">ATCC BAA-1886 / DSM 22777 / Buddy</strain>
    </source>
</reference>
<dbReference type="Gene3D" id="3.40.50.1980">
    <property type="entry name" value="Nitrogenase molybdenum iron protein domain"/>
    <property type="match status" value="2"/>
</dbReference>
<evidence type="ECO:0000313" key="3">
    <source>
        <dbReference type="EMBL" id="ADY13301.1"/>
    </source>
</evidence>
<dbReference type="Proteomes" id="UP000008466">
    <property type="component" value="Chromosome"/>
</dbReference>